<dbReference type="EMBL" id="BK032827">
    <property type="protein sequence ID" value="DAF62714.1"/>
    <property type="molecule type" value="Genomic_DNA"/>
</dbReference>
<keyword evidence="9" id="KW-0229">DNA integration</keyword>
<evidence type="ECO:0000256" key="6">
    <source>
        <dbReference type="ARBA" id="ARBA00022679"/>
    </source>
</evidence>
<dbReference type="PROSITE" id="PS51900">
    <property type="entry name" value="CB"/>
    <property type="match status" value="1"/>
</dbReference>
<evidence type="ECO:0000256" key="11">
    <source>
        <dbReference type="ARBA" id="ARBA00023172"/>
    </source>
</evidence>
<dbReference type="InterPro" id="IPR044068">
    <property type="entry name" value="CB"/>
</dbReference>
<evidence type="ECO:0000256" key="13">
    <source>
        <dbReference type="ARBA" id="ARBA00023306"/>
    </source>
</evidence>
<dbReference type="InterPro" id="IPR010998">
    <property type="entry name" value="Integrase_recombinase_N"/>
</dbReference>
<dbReference type="InterPro" id="IPR002104">
    <property type="entry name" value="Integrase_catalytic"/>
</dbReference>
<feature type="domain" description="Tyr recombinase" evidence="15">
    <location>
        <begin position="103"/>
        <end position="285"/>
    </location>
</feature>
<dbReference type="GO" id="GO:0075713">
    <property type="term" value="P:establishment of integrated proviral latency"/>
    <property type="evidence" value="ECO:0007669"/>
    <property type="project" value="UniProtKB-KW"/>
</dbReference>
<evidence type="ECO:0000256" key="1">
    <source>
        <dbReference type="ARBA" id="ARBA00004496"/>
    </source>
</evidence>
<dbReference type="Gene3D" id="1.10.150.130">
    <property type="match status" value="1"/>
</dbReference>
<dbReference type="SUPFAM" id="SSF56349">
    <property type="entry name" value="DNA breaking-rejoining enzymes"/>
    <property type="match status" value="1"/>
</dbReference>
<dbReference type="GO" id="GO:0003677">
    <property type="term" value="F:DNA binding"/>
    <property type="evidence" value="ECO:0007669"/>
    <property type="project" value="UniProtKB-UniRule"/>
</dbReference>
<reference evidence="17" key="1">
    <citation type="journal article" date="2021" name="Proc. Natl. Acad. Sci. U.S.A.">
        <title>A Catalog of Tens of Thousands of Viruses from Human Metagenomes Reveals Hidden Associations with Chronic Diseases.</title>
        <authorList>
            <person name="Tisza M.J."/>
            <person name="Buck C.B."/>
        </authorList>
    </citation>
    <scope>NUCLEOTIDE SEQUENCE</scope>
    <source>
        <strain evidence="17">CtMnh10</strain>
    </source>
</reference>
<evidence type="ECO:0000256" key="9">
    <source>
        <dbReference type="ARBA" id="ARBA00022908"/>
    </source>
</evidence>
<evidence type="ECO:0000256" key="3">
    <source>
        <dbReference type="ARBA" id="ARBA00016082"/>
    </source>
</evidence>
<name>A0A8S5TIV0_9CAUD</name>
<evidence type="ECO:0000259" key="16">
    <source>
        <dbReference type="PROSITE" id="PS51900"/>
    </source>
</evidence>
<keyword evidence="4" id="KW-0963">Cytoplasm</keyword>
<evidence type="ECO:0000256" key="5">
    <source>
        <dbReference type="ARBA" id="ARBA00022618"/>
    </source>
</evidence>
<keyword evidence="12" id="KW-1179">Viral genome integration</keyword>
<dbReference type="PANTHER" id="PTHR30349:SF77">
    <property type="entry name" value="TYROSINE RECOMBINASE XERC"/>
    <property type="match status" value="1"/>
</dbReference>
<comment type="subcellular location">
    <subcellularLocation>
        <location evidence="1">Cytoplasm</location>
    </subcellularLocation>
</comment>
<dbReference type="PANTHER" id="PTHR30349">
    <property type="entry name" value="PHAGE INTEGRASE-RELATED"/>
    <property type="match status" value="1"/>
</dbReference>
<keyword evidence="7" id="KW-0378">Hydrolase</keyword>
<sequence>MKVSELFDEYRDRVIIQGGQSERTLETHEFVKKYTLEYLGDLDIKSLNFENTSRVCASWRKNRSQNTVRLYIIRLRSVLRYARLRDLPVVNYELLKIPKRKAKVVNFLESEEVTRLIDCVFAPRAGYSKFKRLRNRAIISLLYSSGVRLSELVSIDCIDIKKDRTFTVIGKGDKTRLCFIDERTWCYIEEWLEFRTDESPALFISELTGKRISKSTVQEICRNAQARSGFGTHIHPHILRHSFATNLLRNNTNLLLVRDFLGHSSVQTTQMYTHVVNEDLRKAYLKNHTT</sequence>
<keyword evidence="12" id="KW-1160">Virus entry into host cell</keyword>
<proteinExistence type="inferred from homology"/>
<evidence type="ECO:0000256" key="8">
    <source>
        <dbReference type="ARBA" id="ARBA00022829"/>
    </source>
</evidence>
<dbReference type="GO" id="GO:0016787">
    <property type="term" value="F:hydrolase activity"/>
    <property type="evidence" value="ECO:0007669"/>
    <property type="project" value="UniProtKB-KW"/>
</dbReference>
<keyword evidence="11" id="KW-0233">DNA recombination</keyword>
<dbReference type="InterPro" id="IPR011010">
    <property type="entry name" value="DNA_brk_join_enz"/>
</dbReference>
<evidence type="ECO:0000256" key="14">
    <source>
        <dbReference type="PROSITE-ProRule" id="PRU01248"/>
    </source>
</evidence>
<dbReference type="GO" id="GO:0006310">
    <property type="term" value="P:DNA recombination"/>
    <property type="evidence" value="ECO:0007669"/>
    <property type="project" value="UniProtKB-KW"/>
</dbReference>
<dbReference type="GO" id="GO:0007059">
    <property type="term" value="P:chromosome segregation"/>
    <property type="evidence" value="ECO:0007669"/>
    <property type="project" value="UniProtKB-KW"/>
</dbReference>
<dbReference type="GO" id="GO:0051301">
    <property type="term" value="P:cell division"/>
    <property type="evidence" value="ECO:0007669"/>
    <property type="project" value="UniProtKB-KW"/>
</dbReference>
<keyword evidence="5" id="KW-0132">Cell division</keyword>
<keyword evidence="10 14" id="KW-0238">DNA-binding</keyword>
<keyword evidence="6" id="KW-0808">Transferase</keyword>
<dbReference type="GO" id="GO:0015074">
    <property type="term" value="P:DNA integration"/>
    <property type="evidence" value="ECO:0007669"/>
    <property type="project" value="UniProtKB-KW"/>
</dbReference>
<protein>
    <recommendedName>
        <fullName evidence="3">Integrase</fullName>
    </recommendedName>
</protein>
<evidence type="ECO:0000256" key="10">
    <source>
        <dbReference type="ARBA" id="ARBA00023125"/>
    </source>
</evidence>
<evidence type="ECO:0000313" key="17">
    <source>
        <dbReference type="EMBL" id="DAF62714.1"/>
    </source>
</evidence>
<evidence type="ECO:0000259" key="15">
    <source>
        <dbReference type="PROSITE" id="PS51898"/>
    </source>
</evidence>
<comment type="similarity">
    <text evidence="2">Belongs to the 'phage' integrase family.</text>
</comment>
<keyword evidence="8" id="KW-0159">Chromosome partition</keyword>
<evidence type="ECO:0000256" key="2">
    <source>
        <dbReference type="ARBA" id="ARBA00008857"/>
    </source>
</evidence>
<dbReference type="PROSITE" id="PS51898">
    <property type="entry name" value="TYR_RECOMBINASE"/>
    <property type="match status" value="1"/>
</dbReference>
<dbReference type="InterPro" id="IPR050090">
    <property type="entry name" value="Tyrosine_recombinase_XerCD"/>
</dbReference>
<dbReference type="Pfam" id="PF00589">
    <property type="entry name" value="Phage_integrase"/>
    <property type="match status" value="1"/>
</dbReference>
<dbReference type="Gene3D" id="1.10.443.10">
    <property type="entry name" value="Intergrase catalytic core"/>
    <property type="match status" value="1"/>
</dbReference>
<accession>A0A8S5TIV0</accession>
<organism evidence="17">
    <name type="scientific">Myoviridae sp. ctMnh10</name>
    <dbReference type="NCBI Taxonomy" id="2827682"/>
    <lineage>
        <taxon>Viruses</taxon>
        <taxon>Duplodnaviria</taxon>
        <taxon>Heunggongvirae</taxon>
        <taxon>Uroviricota</taxon>
        <taxon>Caudoviricetes</taxon>
    </lineage>
</organism>
<evidence type="ECO:0000256" key="4">
    <source>
        <dbReference type="ARBA" id="ARBA00022490"/>
    </source>
</evidence>
<dbReference type="GO" id="GO:0044826">
    <property type="term" value="P:viral genome integration into host DNA"/>
    <property type="evidence" value="ECO:0007669"/>
    <property type="project" value="UniProtKB-KW"/>
</dbReference>
<feature type="domain" description="Core-binding (CB)" evidence="16">
    <location>
        <begin position="1"/>
        <end position="83"/>
    </location>
</feature>
<evidence type="ECO:0000256" key="7">
    <source>
        <dbReference type="ARBA" id="ARBA00022801"/>
    </source>
</evidence>
<evidence type="ECO:0000256" key="12">
    <source>
        <dbReference type="ARBA" id="ARBA00023195"/>
    </source>
</evidence>
<dbReference type="GO" id="GO:0016740">
    <property type="term" value="F:transferase activity"/>
    <property type="evidence" value="ECO:0007669"/>
    <property type="project" value="UniProtKB-KW"/>
</dbReference>
<keyword evidence="13" id="KW-0131">Cell cycle</keyword>
<dbReference type="InterPro" id="IPR013762">
    <property type="entry name" value="Integrase-like_cat_sf"/>
</dbReference>